<comment type="caution">
    <text evidence="3">The sequence shown here is derived from an EMBL/GenBank/DDBJ whole genome shotgun (WGS) entry which is preliminary data.</text>
</comment>
<proteinExistence type="predicted"/>
<evidence type="ECO:0000256" key="1">
    <source>
        <dbReference type="SAM" id="Phobius"/>
    </source>
</evidence>
<keyword evidence="1" id="KW-1133">Transmembrane helix</keyword>
<feature type="domain" description="YdbS-like PH" evidence="2">
    <location>
        <begin position="78"/>
        <end position="152"/>
    </location>
</feature>
<name>A0ABW1P1Q1_9PSEU</name>
<reference evidence="4" key="1">
    <citation type="journal article" date="2019" name="Int. J. Syst. Evol. Microbiol.">
        <title>The Global Catalogue of Microorganisms (GCM) 10K type strain sequencing project: providing services to taxonomists for standard genome sequencing and annotation.</title>
        <authorList>
            <consortium name="The Broad Institute Genomics Platform"/>
            <consortium name="The Broad Institute Genome Sequencing Center for Infectious Disease"/>
            <person name="Wu L."/>
            <person name="Ma J."/>
        </authorList>
    </citation>
    <scope>NUCLEOTIDE SEQUENCE [LARGE SCALE GENOMIC DNA]</scope>
    <source>
        <strain evidence="4">CGMCC 4.7246</strain>
    </source>
</reference>
<dbReference type="InterPro" id="IPR005182">
    <property type="entry name" value="YdbS-like_PH"/>
</dbReference>
<feature type="transmembrane region" description="Helical" evidence="1">
    <location>
        <begin position="24"/>
        <end position="43"/>
    </location>
</feature>
<feature type="transmembrane region" description="Helical" evidence="1">
    <location>
        <begin position="55"/>
        <end position="79"/>
    </location>
</feature>
<dbReference type="PANTHER" id="PTHR37938:SF1">
    <property type="entry name" value="BLL0215 PROTEIN"/>
    <property type="match status" value="1"/>
</dbReference>
<keyword evidence="4" id="KW-1185">Reference proteome</keyword>
<evidence type="ECO:0000313" key="3">
    <source>
        <dbReference type="EMBL" id="MFC6089468.1"/>
    </source>
</evidence>
<dbReference type="PANTHER" id="PTHR37938">
    <property type="entry name" value="BLL0215 PROTEIN"/>
    <property type="match status" value="1"/>
</dbReference>
<keyword evidence="1" id="KW-0472">Membrane</keyword>
<dbReference type="EMBL" id="JBHSQO010000007">
    <property type="protein sequence ID" value="MFC6089468.1"/>
    <property type="molecule type" value="Genomic_DNA"/>
</dbReference>
<dbReference type="Proteomes" id="UP001596220">
    <property type="component" value="Unassembled WGS sequence"/>
</dbReference>
<gene>
    <name evidence="3" type="ORF">ACFP3R_09325</name>
</gene>
<evidence type="ECO:0000313" key="4">
    <source>
        <dbReference type="Proteomes" id="UP001596220"/>
    </source>
</evidence>
<protein>
    <submittedName>
        <fullName evidence="3">PH domain-containing protein</fullName>
    </submittedName>
</protein>
<keyword evidence="1" id="KW-0812">Transmembrane</keyword>
<dbReference type="RefSeq" id="WP_380634685.1">
    <property type="nucleotide sequence ID" value="NZ_JBHSQO010000007.1"/>
</dbReference>
<sequence length="172" mass="18319">MAHPDDLLGPGEHVVIDKHPHWRALLLPVVASVALALGGASLAGPVSALTWATTAWFVLAGVTAVLVAWLVVAPVLRWLTTHFVVTDRRVMCRIGVVRKARLNLPLELVHDVRFEQGALDRLLGCGTLVVESAADGPLEFDDIPAVAEVRAALGRVLDGGHLQEGRSTNGRA</sequence>
<organism evidence="3 4">
    <name type="scientific">Saccharothrix lopnurensis</name>
    <dbReference type="NCBI Taxonomy" id="1670621"/>
    <lineage>
        <taxon>Bacteria</taxon>
        <taxon>Bacillati</taxon>
        <taxon>Actinomycetota</taxon>
        <taxon>Actinomycetes</taxon>
        <taxon>Pseudonocardiales</taxon>
        <taxon>Pseudonocardiaceae</taxon>
        <taxon>Saccharothrix</taxon>
    </lineage>
</organism>
<evidence type="ECO:0000259" key="2">
    <source>
        <dbReference type="Pfam" id="PF03703"/>
    </source>
</evidence>
<accession>A0ABW1P1Q1</accession>
<dbReference type="Pfam" id="PF03703">
    <property type="entry name" value="bPH_2"/>
    <property type="match status" value="1"/>
</dbReference>